<sequence length="849" mass="90818">MRLFEEETLRILRALEAKIDITVVGARGSGRSKLLRTIITRADELGLMATTIPYSRTLHNWPFEALQAASITAPAPTVVAYGAALAAELKDSNSHLLVIDDEDRLDPASRAAVDLALARTGVTLVTAVGYTEPTARSTNRLHRRCIRLDMPSLQFDEVGQLMSAILGGTVNPALIARVRSKTAGNIGLVRALTVSARSARSIAQRRGIWEMIGAHLWNAEIHEHVGEMLASYGNDIIRSAHTLALAGVRTIGEARSLIDDGALDRLALNGLTTVIGAPSAEPVIALTPPLITDYLLRRPVDAMSLLVSDEISARTSVPRDVLLRPRGDTPETLDASEVSSSDTIIARYLNGEDVMRSRAQEHLWRESPTVAHALRLLNLAWVTSSLPESRAEIFAVTRHHDPAADASRAFVLHEALWVTYAERDLPGGLRVLDAFTAPEPGDRQWADAIKLLLRGTALGITDDMLSDAARLATESDAPEPIARAVCALLHAIAARGADALAMLDGVEPGTGLQRVIVRLATGLARLSLGAEERLAHDAAAALTRARAQLSKVDIVVESYLLTIASAHLGRVHDVRRALDLTLLFSNLPLALSSLQAAMTRAAGLLALRNGWGVSPEAFGDIADQWADSAWSFPMAQPALSAAIRHQEDGRPDLAATSLTEAATDCIARGWTLAAVTLGLTAVRLAPSPGTADALRRILDETGIAAHRQFATFIGDVTQDPRSAAELARAYRPDGDIHTALIVLTSLRDASASDHDGLLAIEAGITALIDTIGERDTATSPDAPPPAAPALSPREVEITLLTATLTSAQIAERLLLSARTVDNHLANAMRKTGTHSRAALLELVRRTHRR</sequence>
<keyword evidence="3" id="KW-0804">Transcription</keyword>
<evidence type="ECO:0000313" key="6">
    <source>
        <dbReference type="Proteomes" id="UP000668403"/>
    </source>
</evidence>
<dbReference type="RefSeq" id="WP_208239869.1">
    <property type="nucleotide sequence ID" value="NZ_BAAAQU010000002.1"/>
</dbReference>
<dbReference type="SUPFAM" id="SSF46894">
    <property type="entry name" value="C-terminal effector domain of the bipartite response regulators"/>
    <property type="match status" value="1"/>
</dbReference>
<name>A0A939QF45_9MICO</name>
<reference evidence="5" key="1">
    <citation type="submission" date="2021-03" db="EMBL/GenBank/DDBJ databases">
        <title>Leucobacter chromiisoli sp. nov., isolated from chromium-containing soil of chemical plant.</title>
        <authorList>
            <person name="Xu Z."/>
        </authorList>
    </citation>
    <scope>NUCLEOTIDE SEQUENCE</scope>
    <source>
        <strain evidence="5">K 70/01</strain>
    </source>
</reference>
<dbReference type="Pfam" id="PF00196">
    <property type="entry name" value="GerE"/>
    <property type="match status" value="1"/>
</dbReference>
<dbReference type="Gene3D" id="1.10.10.10">
    <property type="entry name" value="Winged helix-like DNA-binding domain superfamily/Winged helix DNA-binding domain"/>
    <property type="match status" value="1"/>
</dbReference>
<proteinExistence type="predicted"/>
<gene>
    <name evidence="5" type="ORF">J4H85_11820</name>
</gene>
<keyword evidence="6" id="KW-1185">Reference proteome</keyword>
<dbReference type="InterPro" id="IPR016032">
    <property type="entry name" value="Sig_transdc_resp-reg_C-effctor"/>
</dbReference>
<evidence type="ECO:0000259" key="4">
    <source>
        <dbReference type="PROSITE" id="PS50043"/>
    </source>
</evidence>
<evidence type="ECO:0000313" key="5">
    <source>
        <dbReference type="EMBL" id="MBO2990682.1"/>
    </source>
</evidence>
<dbReference type="PANTHER" id="PTHR44688:SF16">
    <property type="entry name" value="DNA-BINDING TRANSCRIPTIONAL ACTIVATOR DEVR_DOSR"/>
    <property type="match status" value="1"/>
</dbReference>
<dbReference type="SMART" id="SM00421">
    <property type="entry name" value="HTH_LUXR"/>
    <property type="match status" value="1"/>
</dbReference>
<evidence type="ECO:0000256" key="1">
    <source>
        <dbReference type="ARBA" id="ARBA00023015"/>
    </source>
</evidence>
<protein>
    <recommendedName>
        <fullName evidence="4">HTH luxR-type domain-containing protein</fullName>
    </recommendedName>
</protein>
<dbReference type="PROSITE" id="PS50043">
    <property type="entry name" value="HTH_LUXR_2"/>
    <property type="match status" value="1"/>
</dbReference>
<accession>A0A939QF45</accession>
<dbReference type="GO" id="GO:0006355">
    <property type="term" value="P:regulation of DNA-templated transcription"/>
    <property type="evidence" value="ECO:0007669"/>
    <property type="project" value="InterPro"/>
</dbReference>
<dbReference type="SUPFAM" id="SSF52540">
    <property type="entry name" value="P-loop containing nucleoside triphosphate hydrolases"/>
    <property type="match status" value="1"/>
</dbReference>
<keyword evidence="2" id="KW-0238">DNA-binding</keyword>
<keyword evidence="1" id="KW-0805">Transcription regulation</keyword>
<dbReference type="InterPro" id="IPR027417">
    <property type="entry name" value="P-loop_NTPase"/>
</dbReference>
<dbReference type="PANTHER" id="PTHR44688">
    <property type="entry name" value="DNA-BINDING TRANSCRIPTIONAL ACTIVATOR DEVR_DOSR"/>
    <property type="match status" value="1"/>
</dbReference>
<comment type="caution">
    <text evidence="5">The sequence shown here is derived from an EMBL/GenBank/DDBJ whole genome shotgun (WGS) entry which is preliminary data.</text>
</comment>
<evidence type="ECO:0000256" key="3">
    <source>
        <dbReference type="ARBA" id="ARBA00023163"/>
    </source>
</evidence>
<feature type="domain" description="HTH luxR-type" evidence="4">
    <location>
        <begin position="783"/>
        <end position="847"/>
    </location>
</feature>
<organism evidence="5 6">
    <name type="scientific">Leucobacter tardus</name>
    <dbReference type="NCBI Taxonomy" id="501483"/>
    <lineage>
        <taxon>Bacteria</taxon>
        <taxon>Bacillati</taxon>
        <taxon>Actinomycetota</taxon>
        <taxon>Actinomycetes</taxon>
        <taxon>Micrococcales</taxon>
        <taxon>Microbacteriaceae</taxon>
        <taxon>Leucobacter</taxon>
    </lineage>
</organism>
<dbReference type="EMBL" id="JAGFBF010000005">
    <property type="protein sequence ID" value="MBO2990682.1"/>
    <property type="molecule type" value="Genomic_DNA"/>
</dbReference>
<dbReference type="CDD" id="cd06170">
    <property type="entry name" value="LuxR_C_like"/>
    <property type="match status" value="1"/>
</dbReference>
<dbReference type="GO" id="GO:0003677">
    <property type="term" value="F:DNA binding"/>
    <property type="evidence" value="ECO:0007669"/>
    <property type="project" value="UniProtKB-KW"/>
</dbReference>
<evidence type="ECO:0000256" key="2">
    <source>
        <dbReference type="ARBA" id="ARBA00023125"/>
    </source>
</evidence>
<dbReference type="InterPro" id="IPR000792">
    <property type="entry name" value="Tscrpt_reg_LuxR_C"/>
</dbReference>
<dbReference type="Proteomes" id="UP000668403">
    <property type="component" value="Unassembled WGS sequence"/>
</dbReference>
<dbReference type="InterPro" id="IPR036388">
    <property type="entry name" value="WH-like_DNA-bd_sf"/>
</dbReference>
<dbReference type="AlphaFoldDB" id="A0A939QF45"/>